<dbReference type="InterPro" id="IPR040134">
    <property type="entry name" value="PSMD12/CSN4"/>
</dbReference>
<dbReference type="Gene3D" id="1.10.10.10">
    <property type="entry name" value="Winged helix-like DNA-binding domain superfamily/Winged helix DNA-binding domain"/>
    <property type="match status" value="1"/>
</dbReference>
<dbReference type="SMART" id="SM00088">
    <property type="entry name" value="PINT"/>
    <property type="match status" value="1"/>
</dbReference>
<dbReference type="InterPro" id="IPR000717">
    <property type="entry name" value="PCI_dom"/>
</dbReference>
<keyword evidence="5" id="KW-1185">Reference proteome</keyword>
<dbReference type="GO" id="GO:0005737">
    <property type="term" value="C:cytoplasm"/>
    <property type="evidence" value="ECO:0007669"/>
    <property type="project" value="TreeGrafter"/>
</dbReference>
<organism evidence="4 5">
    <name type="scientific">Adineta ricciae</name>
    <name type="common">Rotifer</name>
    <dbReference type="NCBI Taxonomy" id="249248"/>
    <lineage>
        <taxon>Eukaryota</taxon>
        <taxon>Metazoa</taxon>
        <taxon>Spiralia</taxon>
        <taxon>Gnathifera</taxon>
        <taxon>Rotifera</taxon>
        <taxon>Eurotatoria</taxon>
        <taxon>Bdelloidea</taxon>
        <taxon>Adinetida</taxon>
        <taxon>Adinetidae</taxon>
        <taxon>Adineta</taxon>
    </lineage>
</organism>
<dbReference type="Pfam" id="PF01399">
    <property type="entry name" value="PCI"/>
    <property type="match status" value="1"/>
</dbReference>
<proteinExistence type="inferred from homology"/>
<dbReference type="InterPro" id="IPR036388">
    <property type="entry name" value="WH-like_DNA-bd_sf"/>
</dbReference>
<evidence type="ECO:0000256" key="2">
    <source>
        <dbReference type="ARBA" id="ARBA00022942"/>
    </source>
</evidence>
<dbReference type="PANTHER" id="PTHR10855:SF1">
    <property type="entry name" value="26S PROTEASOME NON-ATPASE REGULATORY SUBUNIT 12"/>
    <property type="match status" value="1"/>
</dbReference>
<dbReference type="Proteomes" id="UP000663828">
    <property type="component" value="Unassembled WGS sequence"/>
</dbReference>
<evidence type="ECO:0000256" key="1">
    <source>
        <dbReference type="ARBA" id="ARBA00006397"/>
    </source>
</evidence>
<dbReference type="GO" id="GO:0008541">
    <property type="term" value="C:proteasome regulatory particle, lid subcomplex"/>
    <property type="evidence" value="ECO:0007669"/>
    <property type="project" value="TreeGrafter"/>
</dbReference>
<accession>A0A816FAT3</accession>
<comment type="similarity">
    <text evidence="1">Belongs to the proteasome subunit p55 family.</text>
</comment>
<sequence>NMRIMAKYYTRVRTQKMAELLDLTKDEAEQFLSNLVSNKTISAKIDRLQDIVTFQQKQSPQEILNEWSVNLNSLMTIINKTCHLINKEETVHAVRS</sequence>
<reference evidence="4" key="1">
    <citation type="submission" date="2021-02" db="EMBL/GenBank/DDBJ databases">
        <authorList>
            <person name="Nowell W R."/>
        </authorList>
    </citation>
    <scope>NUCLEOTIDE SEQUENCE</scope>
</reference>
<dbReference type="InterPro" id="IPR040896">
    <property type="entry name" value="RPN5_C"/>
</dbReference>
<gene>
    <name evidence="4" type="ORF">XAT740_LOCUS56503</name>
</gene>
<dbReference type="InterPro" id="IPR036390">
    <property type="entry name" value="WH_DNA-bd_sf"/>
</dbReference>
<keyword evidence="2" id="KW-0647">Proteasome</keyword>
<protein>
    <recommendedName>
        <fullName evidence="3">PCI domain-containing protein</fullName>
    </recommendedName>
</protein>
<evidence type="ECO:0000313" key="4">
    <source>
        <dbReference type="EMBL" id="CAF1659113.1"/>
    </source>
</evidence>
<name>A0A816FAT3_ADIRI</name>
<feature type="domain" description="PCI" evidence="3">
    <location>
        <begin position="1"/>
        <end position="59"/>
    </location>
</feature>
<dbReference type="FunFam" id="1.10.10.10:FF:000070">
    <property type="entry name" value="26S proteasome non-ATPase regulatory subunit 12"/>
    <property type="match status" value="1"/>
</dbReference>
<dbReference type="SUPFAM" id="SSF46785">
    <property type="entry name" value="Winged helix' DNA-binding domain"/>
    <property type="match status" value="1"/>
</dbReference>
<dbReference type="EMBL" id="CAJNOR010011111">
    <property type="protein sequence ID" value="CAF1659113.1"/>
    <property type="molecule type" value="Genomic_DNA"/>
</dbReference>
<comment type="caution">
    <text evidence="4">The sequence shown here is derived from an EMBL/GenBank/DDBJ whole genome shotgun (WGS) entry which is preliminary data.</text>
</comment>
<evidence type="ECO:0000313" key="5">
    <source>
        <dbReference type="Proteomes" id="UP000663828"/>
    </source>
</evidence>
<feature type="non-terminal residue" evidence="4">
    <location>
        <position position="1"/>
    </location>
</feature>
<dbReference type="Pfam" id="PF18098">
    <property type="entry name" value="RPN5_C"/>
    <property type="match status" value="1"/>
</dbReference>
<evidence type="ECO:0000259" key="3">
    <source>
        <dbReference type="PROSITE" id="PS50250"/>
    </source>
</evidence>
<dbReference type="PROSITE" id="PS50250">
    <property type="entry name" value="PCI"/>
    <property type="match status" value="1"/>
</dbReference>
<dbReference type="PANTHER" id="PTHR10855">
    <property type="entry name" value="26S PROTEASOME NON-ATPASE REGULATORY SUBUNIT 12/COP9 SIGNALOSOME COMPLEX SUBUNIT 4"/>
    <property type="match status" value="1"/>
</dbReference>
<dbReference type="AlphaFoldDB" id="A0A816FAT3"/>
<dbReference type="GO" id="GO:0005634">
    <property type="term" value="C:nucleus"/>
    <property type="evidence" value="ECO:0007669"/>
    <property type="project" value="UniProtKB-ARBA"/>
</dbReference>